<keyword evidence="2" id="KW-1185">Reference proteome</keyword>
<reference evidence="1 2" key="1">
    <citation type="submission" date="2018-11" db="EMBL/GenBank/DDBJ databases">
        <authorList>
            <consortium name="Pathogen Informatics"/>
        </authorList>
    </citation>
    <scope>NUCLEOTIDE SEQUENCE [LARGE SCALE GENOMIC DNA]</scope>
    <source>
        <strain evidence="1 2">Zambia</strain>
    </source>
</reference>
<evidence type="ECO:0000313" key="1">
    <source>
        <dbReference type="EMBL" id="VDO50711.1"/>
    </source>
</evidence>
<proteinExistence type="predicted"/>
<name>A0A183LBT8_9TREM</name>
<dbReference type="EMBL" id="UZAI01000269">
    <property type="protein sequence ID" value="VDO50711.1"/>
    <property type="molecule type" value="Genomic_DNA"/>
</dbReference>
<dbReference type="Proteomes" id="UP000277204">
    <property type="component" value="Unassembled WGS sequence"/>
</dbReference>
<gene>
    <name evidence="1" type="ORF">SMRZ_LOCUS1263</name>
</gene>
<protein>
    <submittedName>
        <fullName evidence="1">Uncharacterized protein</fullName>
    </submittedName>
</protein>
<evidence type="ECO:0000313" key="2">
    <source>
        <dbReference type="Proteomes" id="UP000277204"/>
    </source>
</evidence>
<sequence length="105" mass="12020">MKISKPKEKHGIQWTPWTQLDDLNFTNELNLSHTQQKMHSITPSVALASAEIGFNTHKRTLKVLKYNTMNTNQITLYSEALEEVRSLTYLSSIIDKQGFNPGVEE</sequence>
<accession>A0A183LBT8</accession>
<organism evidence="1 2">
    <name type="scientific">Schistosoma margrebowiei</name>
    <dbReference type="NCBI Taxonomy" id="48269"/>
    <lineage>
        <taxon>Eukaryota</taxon>
        <taxon>Metazoa</taxon>
        <taxon>Spiralia</taxon>
        <taxon>Lophotrochozoa</taxon>
        <taxon>Platyhelminthes</taxon>
        <taxon>Trematoda</taxon>
        <taxon>Digenea</taxon>
        <taxon>Strigeidida</taxon>
        <taxon>Schistosomatoidea</taxon>
        <taxon>Schistosomatidae</taxon>
        <taxon>Schistosoma</taxon>
    </lineage>
</organism>
<dbReference type="AlphaFoldDB" id="A0A183LBT8"/>